<sequence>MYSPFTLNISPMKRLFLINFEKDPDETYIGFEPQWFEDASYGTGLRIIAWRKDGYVDVYQQPGLTVEEKLDVAAKGLADTHIHPMENARFNITPRGVDVAFAFEDKNGRPVKVEVVEKSQKPTNPFALLAPVGSSSTKPSYLPVYFMYGFDFVRRADTQVTISINGRSHKADPFPFPMNGSRVYFMRYSADTFLVDWCPAQSKMLELLEAPVVNPVGSEDNHYTGPNGTQYQLAEMAEEKELPAFAAIRAIHNQHTFEARFQPAFPEITHLPNKASLKGRFTFGAEASAGVVSGEYQVNRSGDQVEVTLHPKDGWEPQPTTLFLKFFFTAIKVFRQWPKTYQWKAKITLQQDAPPYMESKWERV</sequence>
<dbReference type="Proteomes" id="UP001407405">
    <property type="component" value="Unassembled WGS sequence"/>
</dbReference>
<accession>A0ABU9VT60</accession>
<comment type="caution">
    <text evidence="1">The sequence shown here is derived from an EMBL/GenBank/DDBJ whole genome shotgun (WGS) entry which is preliminary data.</text>
</comment>
<name>A0ABU9VT60_9CLOT</name>
<organism evidence="1 2">
    <name type="scientific">Anoxynatronum sibiricum</name>
    <dbReference type="NCBI Taxonomy" id="210623"/>
    <lineage>
        <taxon>Bacteria</taxon>
        <taxon>Bacillati</taxon>
        <taxon>Bacillota</taxon>
        <taxon>Clostridia</taxon>
        <taxon>Eubacteriales</taxon>
        <taxon>Clostridiaceae</taxon>
        <taxon>Anoxynatronum</taxon>
    </lineage>
</organism>
<evidence type="ECO:0000313" key="1">
    <source>
        <dbReference type="EMBL" id="MEN1760366.1"/>
    </source>
</evidence>
<gene>
    <name evidence="1" type="ORF">AAIG11_07775</name>
</gene>
<reference evidence="1 2" key="1">
    <citation type="submission" date="2024-04" db="EMBL/GenBank/DDBJ databases">
        <title>Genome sequencing and metabolic network reconstruction of aminoacids and betaine degradation by Anoxynatronum sibiricum.</title>
        <authorList>
            <person name="Detkova E.N."/>
            <person name="Boltjanskaja Y.V."/>
            <person name="Mardanov A.V."/>
            <person name="Kevbrin V."/>
        </authorList>
    </citation>
    <scope>NUCLEOTIDE SEQUENCE [LARGE SCALE GENOMIC DNA]</scope>
    <source>
        <strain evidence="1 2">Z-7981</strain>
    </source>
</reference>
<dbReference type="RefSeq" id="WP_343185688.1">
    <property type="nucleotide sequence ID" value="NZ_JBCITM010000006.1"/>
</dbReference>
<proteinExistence type="predicted"/>
<protein>
    <submittedName>
        <fullName evidence="1">Uncharacterized protein</fullName>
    </submittedName>
</protein>
<evidence type="ECO:0000313" key="2">
    <source>
        <dbReference type="Proteomes" id="UP001407405"/>
    </source>
</evidence>
<dbReference type="EMBL" id="JBCITM010000006">
    <property type="protein sequence ID" value="MEN1760366.1"/>
    <property type="molecule type" value="Genomic_DNA"/>
</dbReference>
<keyword evidence="2" id="KW-1185">Reference proteome</keyword>